<accession>A0A8B9MW09</accession>
<evidence type="ECO:0000256" key="3">
    <source>
        <dbReference type="ARBA" id="ARBA00017526"/>
    </source>
</evidence>
<organism evidence="10 11">
    <name type="scientific">Accipiter nisus</name>
    <name type="common">Eurasian sparrowhawk</name>
    <dbReference type="NCBI Taxonomy" id="211598"/>
    <lineage>
        <taxon>Eukaryota</taxon>
        <taxon>Metazoa</taxon>
        <taxon>Chordata</taxon>
        <taxon>Craniata</taxon>
        <taxon>Vertebrata</taxon>
        <taxon>Euteleostomi</taxon>
        <taxon>Archelosauria</taxon>
        <taxon>Archosauria</taxon>
        <taxon>Dinosauria</taxon>
        <taxon>Saurischia</taxon>
        <taxon>Theropoda</taxon>
        <taxon>Coelurosauria</taxon>
        <taxon>Aves</taxon>
        <taxon>Neognathae</taxon>
        <taxon>Neoaves</taxon>
        <taxon>Telluraves</taxon>
        <taxon>Accipitrimorphae</taxon>
        <taxon>Accipitriformes</taxon>
        <taxon>Accipitridae</taxon>
        <taxon>Accipitrinae</taxon>
        <taxon>Accipiter</taxon>
    </lineage>
</organism>
<keyword evidence="4 8" id="KW-0813">Transport</keyword>
<comment type="subunit">
    <text evidence="7">The exocyst complex is composed of EXOC1, EXOC2, EXOC3, EXOC4, EXOC5, EXOC6, EXOC7 and EXOC8. Interacts with EXOC3L1. Interacts with GNEFR/DELGEF; this interaction occurs only in the presence of magnesium or manganese and is stimulated by dCTP or GTP. Interacts with RALA and RALB. Interacts with ARL13B; regulates ARL13B localization to the cilium membrane.</text>
</comment>
<dbReference type="InterPro" id="IPR013783">
    <property type="entry name" value="Ig-like_fold"/>
</dbReference>
<evidence type="ECO:0000259" key="9">
    <source>
        <dbReference type="Pfam" id="PF01833"/>
    </source>
</evidence>
<dbReference type="Proteomes" id="UP000694541">
    <property type="component" value="Unplaced"/>
</dbReference>
<dbReference type="InterPro" id="IPR014756">
    <property type="entry name" value="Ig_E-set"/>
</dbReference>
<evidence type="ECO:0000256" key="2">
    <source>
        <dbReference type="ARBA" id="ARBA00010578"/>
    </source>
</evidence>
<dbReference type="Pfam" id="PF01833">
    <property type="entry name" value="TIG"/>
    <property type="match status" value="1"/>
</dbReference>
<dbReference type="GO" id="GO:0006893">
    <property type="term" value="P:Golgi to plasma membrane transport"/>
    <property type="evidence" value="ECO:0007669"/>
    <property type="project" value="UniProtKB-UniRule"/>
</dbReference>
<reference evidence="10" key="1">
    <citation type="submission" date="2025-08" db="UniProtKB">
        <authorList>
            <consortium name="Ensembl"/>
        </authorList>
    </citation>
    <scope>IDENTIFICATION</scope>
</reference>
<evidence type="ECO:0000313" key="11">
    <source>
        <dbReference type="Proteomes" id="UP000694541"/>
    </source>
</evidence>
<dbReference type="FunFam" id="2.60.40.10:FF:000196">
    <property type="entry name" value="Exocyst complex component 2"/>
    <property type="match status" value="1"/>
</dbReference>
<evidence type="ECO:0000256" key="1">
    <source>
        <dbReference type="ARBA" id="ARBA00002660"/>
    </source>
</evidence>
<name>A0A8B9MW09_9AVES</name>
<dbReference type="Gene3D" id="2.60.40.10">
    <property type="entry name" value="Immunoglobulins"/>
    <property type="match status" value="1"/>
</dbReference>
<dbReference type="GO" id="GO:0015031">
    <property type="term" value="P:protein transport"/>
    <property type="evidence" value="ECO:0007669"/>
    <property type="project" value="UniProtKB-KW"/>
</dbReference>
<evidence type="ECO:0000256" key="5">
    <source>
        <dbReference type="ARBA" id="ARBA00022483"/>
    </source>
</evidence>
<feature type="domain" description="IPT/TIG" evidence="9">
    <location>
        <begin position="8"/>
        <end position="91"/>
    </location>
</feature>
<keyword evidence="11" id="KW-1185">Reference proteome</keyword>
<reference evidence="10" key="2">
    <citation type="submission" date="2025-09" db="UniProtKB">
        <authorList>
            <consortium name="Ensembl"/>
        </authorList>
    </citation>
    <scope>IDENTIFICATION</scope>
</reference>
<evidence type="ECO:0000256" key="4">
    <source>
        <dbReference type="ARBA" id="ARBA00022448"/>
    </source>
</evidence>
<comment type="function">
    <text evidence="1 8">Component of the exocyst complex involved in the docking of exocytic vesicles with fusion sites on the plasma membrane.</text>
</comment>
<sequence>MSRARQPPLVTGISPNEGISWTKVTIRGENLGTGPTDLIGLTICGHNCLLTAEWMSASKIVCRVGSAKNDKGDIIVTTKSGGKGTSTVSFKLLKPEKIGILDQSAVWVDEMNYYDMRTDRNKGIPPLSLRPANPLGIEIDNGFLYMCLCEFQRSLMVYEAGKDVKIHTYIRCWYAIWYSKELVHILSCFIMVIFGSSIRTVDNLKA</sequence>
<dbReference type="PANTHER" id="PTHR13043:SF1">
    <property type="entry name" value="EXOCYST COMPLEX COMPONENT 2"/>
    <property type="match status" value="1"/>
</dbReference>
<dbReference type="Ensembl" id="ENSANIT00000015577.1">
    <property type="protein sequence ID" value="ENSANIP00000015053.1"/>
    <property type="gene ID" value="ENSANIG00000010260.1"/>
</dbReference>
<dbReference type="InterPro" id="IPR029175">
    <property type="entry name" value="EXOC2/Sec5"/>
</dbReference>
<dbReference type="AlphaFoldDB" id="A0A8B9MW09"/>
<proteinExistence type="inferred from homology"/>
<protein>
    <recommendedName>
        <fullName evidence="3 8">Exocyst complex component 2</fullName>
    </recommendedName>
</protein>
<dbReference type="GO" id="GO:0006887">
    <property type="term" value="P:exocytosis"/>
    <property type="evidence" value="ECO:0007669"/>
    <property type="project" value="UniProtKB-KW"/>
</dbReference>
<keyword evidence="6 8" id="KW-0653">Protein transport</keyword>
<dbReference type="InterPro" id="IPR002909">
    <property type="entry name" value="IPT_dom"/>
</dbReference>
<evidence type="ECO:0000256" key="8">
    <source>
        <dbReference type="RuleBase" id="RU365069"/>
    </source>
</evidence>
<dbReference type="PANTHER" id="PTHR13043">
    <property type="entry name" value="EXOCYST COMPLEX COMPONENT SEC5"/>
    <property type="match status" value="1"/>
</dbReference>
<dbReference type="GO" id="GO:0000145">
    <property type="term" value="C:exocyst"/>
    <property type="evidence" value="ECO:0007669"/>
    <property type="project" value="UniProtKB-UniRule"/>
</dbReference>
<evidence type="ECO:0000256" key="7">
    <source>
        <dbReference type="ARBA" id="ARBA00062534"/>
    </source>
</evidence>
<dbReference type="SUPFAM" id="SSF81296">
    <property type="entry name" value="E set domains"/>
    <property type="match status" value="1"/>
</dbReference>
<comment type="subunit">
    <text evidence="8">Component of the exocyst complex.</text>
</comment>
<evidence type="ECO:0000256" key="6">
    <source>
        <dbReference type="ARBA" id="ARBA00022927"/>
    </source>
</evidence>
<keyword evidence="5 8" id="KW-0268">Exocytosis</keyword>
<evidence type="ECO:0000313" key="10">
    <source>
        <dbReference type="Ensembl" id="ENSANIP00000015053.1"/>
    </source>
</evidence>
<dbReference type="CDD" id="cd00603">
    <property type="entry name" value="IPT_PCSR"/>
    <property type="match status" value="1"/>
</dbReference>
<comment type="similarity">
    <text evidence="2 8">Belongs to the SEC5 family.</text>
</comment>